<dbReference type="GeneID" id="22112301"/>
<sequence length="83" mass="9279">MELRVIDIYCFDTTTKNLPAEDRVVCGIKGYVTDKNDHDTIVDLLAGGEFVDALSLHNKHIPEGSQTLKFSDMEIRVVERAAV</sequence>
<evidence type="ECO:0000313" key="1">
    <source>
        <dbReference type="EMBL" id="AII26799.1"/>
    </source>
</evidence>
<protein>
    <submittedName>
        <fullName evidence="1">Uncharacterized protein</fullName>
    </submittedName>
</protein>
<proteinExistence type="predicted"/>
<dbReference type="EMBL" id="KJ858521">
    <property type="protein sequence ID" value="AII26799.1"/>
    <property type="molecule type" value="Genomic_DNA"/>
</dbReference>
<dbReference type="Proteomes" id="UP000028666">
    <property type="component" value="Segment"/>
</dbReference>
<evidence type="ECO:0000313" key="2">
    <source>
        <dbReference type="Proteomes" id="UP000028666"/>
    </source>
</evidence>
<organism evidence="1 2">
    <name type="scientific">Aeromonas phage pAh6-C</name>
    <dbReference type="NCBI Taxonomy" id="1505227"/>
    <lineage>
        <taxon>Viruses</taxon>
        <taxon>Duplodnaviria</taxon>
        <taxon>Heunggongvirae</taxon>
        <taxon>Uroviricota</taxon>
        <taxon>Caudoviricetes</taxon>
        <taxon>Chaseviridae</taxon>
        <taxon>Nefertitivirinae</taxon>
        <taxon>Pahsextavirus</taxon>
        <taxon>Pahsextavirus pAh6C</taxon>
    </lineage>
</organism>
<reference evidence="1 2" key="1">
    <citation type="submission" date="2014-05" db="EMBL/GenBank/DDBJ databases">
        <title>Complete genome sequence of Aeromonas bacteriophage pAh6-C.</title>
        <authorList>
            <person name="Jun J.W."/>
            <person name="Park S.C."/>
        </authorList>
    </citation>
    <scope>NUCLEOTIDE SEQUENCE [LARGE SCALE GENOMIC DNA]</scope>
</reference>
<dbReference type="KEGG" id="vg:22112301"/>
<name>A0A076GAG9_9CAUD</name>
<accession>A0A076GAG9</accession>
<keyword evidence="2" id="KW-1185">Reference proteome</keyword>
<gene>
    <name evidence="1" type="ORF">AH6C_045</name>
</gene>
<dbReference type="RefSeq" id="YP_009103379.1">
    <property type="nucleotide sequence ID" value="NC_025459.1"/>
</dbReference>